<dbReference type="SMART" id="SM00343">
    <property type="entry name" value="ZnF_C2HC"/>
    <property type="match status" value="2"/>
</dbReference>
<dbReference type="Pfam" id="PF08284">
    <property type="entry name" value="RVP_2"/>
    <property type="match status" value="1"/>
</dbReference>
<dbReference type="PROSITE" id="PS50878">
    <property type="entry name" value="RT_POL"/>
    <property type="match status" value="1"/>
</dbReference>
<dbReference type="Pfam" id="PF00098">
    <property type="entry name" value="zf-CCHC"/>
    <property type="match status" value="2"/>
</dbReference>
<keyword evidence="1" id="KW-0479">Metal-binding</keyword>
<evidence type="ECO:0000313" key="5">
    <source>
        <dbReference type="Proteomes" id="UP000813463"/>
    </source>
</evidence>
<keyword evidence="5" id="KW-1185">Reference proteome</keyword>
<keyword evidence="1" id="KW-0862">Zinc</keyword>
<reference evidence="5" key="1">
    <citation type="journal article" date="2021" name="Nat. Commun.">
        <title>Genomic analyses provide insights into spinach domestication and the genetic basis of agronomic traits.</title>
        <authorList>
            <person name="Cai X."/>
            <person name="Sun X."/>
            <person name="Xu C."/>
            <person name="Sun H."/>
            <person name="Wang X."/>
            <person name="Ge C."/>
            <person name="Zhang Z."/>
            <person name="Wang Q."/>
            <person name="Fei Z."/>
            <person name="Jiao C."/>
            <person name="Wang Q."/>
        </authorList>
    </citation>
    <scope>NUCLEOTIDE SEQUENCE [LARGE SCALE GENOMIC DNA]</scope>
    <source>
        <strain evidence="5">cv. Varoflay</strain>
    </source>
</reference>
<evidence type="ECO:0000256" key="2">
    <source>
        <dbReference type="SAM" id="MobiDB-lite"/>
    </source>
</evidence>
<gene>
    <name evidence="6" type="primary">LOC130463468</name>
</gene>
<dbReference type="PANTHER" id="PTHR15503:SF45">
    <property type="entry name" value="RNA-DIRECTED DNA POLYMERASE HOMOLOG"/>
    <property type="match status" value="1"/>
</dbReference>
<sequence length="849" mass="97383">MALIGNDADNNELNDGNGNRGPEMTLEEIRARLDELRNDPIFGDAQVENNNNNQMELLKLMMMEIIQGNRQKTRTEEEECSNMFKKFSSHKPPTYDGKPDPTEFEERLSDMEKLFDATQCPDKNKVNFAVFYLKGQADLWWKSAKGMQNDPEFGWGKLKIAMRNQFYPQSLQLQMESDFVHLKQRQMSVLEYAVKFNELSRFAPDMVSTDRQKMNRFEGGLNLDLRERLSSYLSNSYQELYDRAINVERMMKLREEIIGNAKRKGNTHGGNSSHGSYKKPNVGNYGGNNQHSNRPQVCNKCGKRGHIERNCRVGTGQCYKCGSKEHQVKDCPRPAPQYPNDNKNGQNGPNRGNGGNGNFNRYPPRKPPQNGRVFVMQKDEVDGNNDVITGTFLIHSNPAYVLFDSGATHSFISSSFAKRLKLKPCSEFSSMSVTIPSGKSLACDVMYKDCPITIGRCEFPSNLVQFELTDFDVILGMDWLSKYHGDISCLHHRVTLRGLDGKKVSYRNRVGKPKVKVISTMKALKLLKTGCYGYLCNVLESKEPNLFDIPVVCDYPDVFPEEIPGMPPQREIDFNIDLIPGSAPVSKAPYRMAPAELQELKKQLDELLEKGYIRPSVSPWGAPVLFVRKKDGSLRLCIDYRELNKITIKNRYPLPRIDDLFDQLRGATTFSKIDLRSGYHQLRIKPEDIHITAFRTRYGHYEFVVMPFGLTNAPAVFMDLMNRVFKPYLDQFVVVFIDDILIYSKSPKEHEEHLRKVLEVLRENQLYAKLQKCEFWLKEVAFLGHIICAEGVSVDPQKVKAIVEWPRPTNVPEVRSFMGLAGYYRRFVQDFSRITQPITRLVKKTTKFE</sequence>
<feature type="domain" description="Reverse transcriptase" evidence="4">
    <location>
        <begin position="608"/>
        <end position="787"/>
    </location>
</feature>
<dbReference type="PROSITE" id="PS00141">
    <property type="entry name" value="ASP_PROTEASE"/>
    <property type="match status" value="1"/>
</dbReference>
<name>A0ABM3QZ02_SPIOL</name>
<dbReference type="InterPro" id="IPR021109">
    <property type="entry name" value="Peptidase_aspartic_dom_sf"/>
</dbReference>
<dbReference type="InterPro" id="IPR043502">
    <property type="entry name" value="DNA/RNA_pol_sf"/>
</dbReference>
<dbReference type="CDD" id="cd00303">
    <property type="entry name" value="retropepsin_like"/>
    <property type="match status" value="1"/>
</dbReference>
<organism evidence="5 6">
    <name type="scientific">Spinacia oleracea</name>
    <name type="common">Spinach</name>
    <dbReference type="NCBI Taxonomy" id="3562"/>
    <lineage>
        <taxon>Eukaryota</taxon>
        <taxon>Viridiplantae</taxon>
        <taxon>Streptophyta</taxon>
        <taxon>Embryophyta</taxon>
        <taxon>Tracheophyta</taxon>
        <taxon>Spermatophyta</taxon>
        <taxon>Magnoliopsida</taxon>
        <taxon>eudicotyledons</taxon>
        <taxon>Gunneridae</taxon>
        <taxon>Pentapetalae</taxon>
        <taxon>Caryophyllales</taxon>
        <taxon>Chenopodiaceae</taxon>
        <taxon>Chenopodioideae</taxon>
        <taxon>Anserineae</taxon>
        <taxon>Spinacia</taxon>
    </lineage>
</organism>
<dbReference type="PANTHER" id="PTHR15503">
    <property type="entry name" value="LDOC1 RELATED"/>
    <property type="match status" value="1"/>
</dbReference>
<dbReference type="CDD" id="cd01647">
    <property type="entry name" value="RT_LTR"/>
    <property type="match status" value="1"/>
</dbReference>
<dbReference type="InterPro" id="IPR001969">
    <property type="entry name" value="Aspartic_peptidase_AS"/>
</dbReference>
<dbReference type="Pfam" id="PF03732">
    <property type="entry name" value="Retrotrans_gag"/>
    <property type="match status" value="1"/>
</dbReference>
<dbReference type="Gene3D" id="4.10.60.10">
    <property type="entry name" value="Zinc finger, CCHC-type"/>
    <property type="match status" value="1"/>
</dbReference>
<dbReference type="SUPFAM" id="SSF50630">
    <property type="entry name" value="Acid proteases"/>
    <property type="match status" value="1"/>
</dbReference>
<evidence type="ECO:0008006" key="7">
    <source>
        <dbReference type="Google" id="ProtNLM"/>
    </source>
</evidence>
<dbReference type="Gene3D" id="3.10.10.10">
    <property type="entry name" value="HIV Type 1 Reverse Transcriptase, subunit A, domain 1"/>
    <property type="match status" value="1"/>
</dbReference>
<protein>
    <recommendedName>
        <fullName evidence="7">Reverse transcriptase domain-containing protein</fullName>
    </recommendedName>
</protein>
<feature type="region of interest" description="Disordered" evidence="2">
    <location>
        <begin position="1"/>
        <end position="23"/>
    </location>
</feature>
<feature type="region of interest" description="Disordered" evidence="2">
    <location>
        <begin position="261"/>
        <end position="295"/>
    </location>
</feature>
<feature type="region of interest" description="Disordered" evidence="2">
    <location>
        <begin position="326"/>
        <end position="370"/>
    </location>
</feature>
<accession>A0ABM3QZ02</accession>
<evidence type="ECO:0000313" key="6">
    <source>
        <dbReference type="RefSeq" id="XP_056688581.1"/>
    </source>
</evidence>
<dbReference type="Gene3D" id="3.30.70.270">
    <property type="match status" value="2"/>
</dbReference>
<evidence type="ECO:0000256" key="1">
    <source>
        <dbReference type="PROSITE-ProRule" id="PRU00047"/>
    </source>
</evidence>
<dbReference type="PROSITE" id="PS50158">
    <property type="entry name" value="ZF_CCHC"/>
    <property type="match status" value="2"/>
</dbReference>
<dbReference type="InterPro" id="IPR000477">
    <property type="entry name" value="RT_dom"/>
</dbReference>
<feature type="domain" description="CCHC-type" evidence="3">
    <location>
        <begin position="318"/>
        <end position="333"/>
    </location>
</feature>
<dbReference type="SUPFAM" id="SSF57756">
    <property type="entry name" value="Retrovirus zinc finger-like domains"/>
    <property type="match status" value="1"/>
</dbReference>
<evidence type="ECO:0000259" key="3">
    <source>
        <dbReference type="PROSITE" id="PS50158"/>
    </source>
</evidence>
<dbReference type="SUPFAM" id="SSF56672">
    <property type="entry name" value="DNA/RNA polymerases"/>
    <property type="match status" value="1"/>
</dbReference>
<dbReference type="InterPro" id="IPR001878">
    <property type="entry name" value="Znf_CCHC"/>
</dbReference>
<dbReference type="Gene3D" id="2.40.70.10">
    <property type="entry name" value="Acid Proteases"/>
    <property type="match status" value="1"/>
</dbReference>
<dbReference type="GeneID" id="130463468"/>
<feature type="domain" description="CCHC-type" evidence="3">
    <location>
        <begin position="298"/>
        <end position="312"/>
    </location>
</feature>
<reference evidence="6" key="2">
    <citation type="submission" date="2025-08" db="UniProtKB">
        <authorList>
            <consortium name="RefSeq"/>
        </authorList>
    </citation>
    <scope>IDENTIFICATION</scope>
    <source>
        <tissue evidence="6">Leaf</tissue>
    </source>
</reference>
<proteinExistence type="predicted"/>
<dbReference type="InterPro" id="IPR036875">
    <property type="entry name" value="Znf_CCHC_sf"/>
</dbReference>
<dbReference type="Pfam" id="PF00078">
    <property type="entry name" value="RVT_1"/>
    <property type="match status" value="1"/>
</dbReference>
<dbReference type="RefSeq" id="XP_056688581.1">
    <property type="nucleotide sequence ID" value="XM_056832603.1"/>
</dbReference>
<dbReference type="Proteomes" id="UP000813463">
    <property type="component" value="Chromosome 6"/>
</dbReference>
<dbReference type="InterPro" id="IPR043128">
    <property type="entry name" value="Rev_trsase/Diguanyl_cyclase"/>
</dbReference>
<dbReference type="InterPro" id="IPR005162">
    <property type="entry name" value="Retrotrans_gag_dom"/>
</dbReference>
<evidence type="ECO:0000259" key="4">
    <source>
        <dbReference type="PROSITE" id="PS50878"/>
    </source>
</evidence>
<keyword evidence="1" id="KW-0863">Zinc-finger</keyword>
<dbReference type="InterPro" id="IPR032567">
    <property type="entry name" value="RTL1-rel"/>
</dbReference>